<feature type="chain" id="PRO_5045787590" description="Fibronectin type-III domain-containing protein" evidence="4">
    <location>
        <begin position="20"/>
        <end position="952"/>
    </location>
</feature>
<dbReference type="SUPFAM" id="SSF63825">
    <property type="entry name" value="YWTD domain"/>
    <property type="match status" value="1"/>
</dbReference>
<sequence>MTGAALVLGAALGSGVASTVVTMSDGVTWLPDDETGQVVQINPGTGRAERRLQVAGPGSDLAISQRDGRLVVTDGRTGTMTSIDLATLMAGGQRRSDEPARVLVGGGLVYLVTPSTGVVRAVDPLTLQDLGTPHRMATPLADAVVDARGAVWVVTTSGELRSVTWLPEEERFEAGQPRPVRGAGAGTRLLPHERGVTVFAPDGGAVLQVGVGRDLAVAVPDLSGEVLPAATAPTDLAPAGVPGRSAVVMLAGDRILDVGVGALGCERPGRPAVFAGLVYVPCTGAGRVVVLRPDGTRARPDVTVPGGRDPRLLVDDGRLVVHTEDGSRAVVVESDGTTRVVDTGRAGAAVHDPRDAGSAPVAAPPPPQRPDAPVPPPGAPQAPWSGGSPPDPTEPVGPVVPPVAVPPVGAPPVVDPTVDPTVPDPERTDAPRPGTPGAPVTPGTPGETPTGTAPTPGVRPTTTPTPSASPAPAPVAPTGVAAALGEQQTDGLTDVTVTWRASSPRPDAYVVRASVAGLAPVEVGGGTTSAVVRGVDCNTRLTFTVEAVDGGVASAPASSPSVRTGSCVGPLPVASAPTGVTAAAHPDGTVTVSWTAPSSGADSYLVGPVGGSTTTTDGTATSLVLRDVPPGAGVRFVVQAVLGATSAASQPSAAVTVAGVPGAVTALEAFDITTAGERHYLSMRWGAAPDNGSPVSEYVVAYSGGGVSGRFTTGAQSQLVEFSCAGTPLCAQGGTLTVTVTARNGVGEGPGASYGYQVGAYVRPPAEGESVVSWVTYRSPGLNDQEIPAVAQLAPPSWWAEHAGGCTLVVSADRTTTQPIACSATEVYLGSFHGGTTVTVSVRAENVGGRSVTSAAVSERMPNRNEFAYCDLMTRICTDPVSLPGDRDVVVVPIPWVPRLPHGPERPPLAATGVGLLLAAGALHAARRRSTEGAATATPTVPSPTAPEEPAA</sequence>
<dbReference type="PROSITE" id="PS50853">
    <property type="entry name" value="FN3"/>
    <property type="match status" value="2"/>
</dbReference>
<name>A0ABQ4DL59_9CELL</name>
<evidence type="ECO:0000313" key="6">
    <source>
        <dbReference type="EMBL" id="GIG40085.1"/>
    </source>
</evidence>
<reference evidence="6 7" key="1">
    <citation type="submission" date="2021-01" db="EMBL/GenBank/DDBJ databases">
        <title>Whole genome shotgun sequence of Cellulomonas phragmiteti NBRC 110785.</title>
        <authorList>
            <person name="Komaki H."/>
            <person name="Tamura T."/>
        </authorList>
    </citation>
    <scope>NUCLEOTIDE SEQUENCE [LARGE SCALE GENOMIC DNA]</scope>
    <source>
        <strain evidence="6 7">NBRC 110785</strain>
    </source>
</reference>
<feature type="domain" description="Fibronectin type-III" evidence="5">
    <location>
        <begin position="576"/>
        <end position="663"/>
    </location>
</feature>
<dbReference type="SMART" id="SM00060">
    <property type="entry name" value="FN3"/>
    <property type="match status" value="3"/>
</dbReference>
<feature type="compositionally biased region" description="Low complexity" evidence="3">
    <location>
        <begin position="431"/>
        <end position="466"/>
    </location>
</feature>
<feature type="signal peptide" evidence="4">
    <location>
        <begin position="1"/>
        <end position="19"/>
    </location>
</feature>
<evidence type="ECO:0000256" key="1">
    <source>
        <dbReference type="ARBA" id="ARBA00023295"/>
    </source>
</evidence>
<accession>A0ABQ4DL59</accession>
<evidence type="ECO:0000256" key="3">
    <source>
        <dbReference type="SAM" id="MobiDB-lite"/>
    </source>
</evidence>
<organism evidence="6 7">
    <name type="scientific">Cellulomonas phragmiteti</name>
    <dbReference type="NCBI Taxonomy" id="478780"/>
    <lineage>
        <taxon>Bacteria</taxon>
        <taxon>Bacillati</taxon>
        <taxon>Actinomycetota</taxon>
        <taxon>Actinomycetes</taxon>
        <taxon>Micrococcales</taxon>
        <taxon>Cellulomonadaceae</taxon>
        <taxon>Cellulomonas</taxon>
    </lineage>
</organism>
<dbReference type="SUPFAM" id="SSF50969">
    <property type="entry name" value="YVTN repeat-like/Quinoprotein amine dehydrogenase"/>
    <property type="match status" value="1"/>
</dbReference>
<keyword evidence="2" id="KW-0119">Carbohydrate metabolism</keyword>
<keyword evidence="2" id="KW-0624">Polysaccharide degradation</keyword>
<feature type="compositionally biased region" description="Pro residues" evidence="3">
    <location>
        <begin position="389"/>
        <end position="414"/>
    </location>
</feature>
<feature type="compositionally biased region" description="Pro residues" evidence="3">
    <location>
        <begin position="941"/>
        <end position="952"/>
    </location>
</feature>
<dbReference type="InterPro" id="IPR011044">
    <property type="entry name" value="Quino_amine_DH_bsu"/>
</dbReference>
<keyword evidence="1" id="KW-0378">Hydrolase</keyword>
<feature type="compositionally biased region" description="Pro residues" evidence="3">
    <location>
        <begin position="362"/>
        <end position="380"/>
    </location>
</feature>
<dbReference type="Gene3D" id="2.60.40.10">
    <property type="entry name" value="Immunoglobulins"/>
    <property type="match status" value="3"/>
</dbReference>
<evidence type="ECO:0000256" key="4">
    <source>
        <dbReference type="SAM" id="SignalP"/>
    </source>
</evidence>
<dbReference type="PANTHER" id="PTHR45725">
    <property type="entry name" value="FORMIN HOMOLOGY 2 FAMILY MEMBER"/>
    <property type="match status" value="1"/>
</dbReference>
<keyword evidence="4" id="KW-0732">Signal</keyword>
<comment type="caution">
    <text evidence="6">The sequence shown here is derived from an EMBL/GenBank/DDBJ whole genome shotgun (WGS) entry which is preliminary data.</text>
</comment>
<keyword evidence="1" id="KW-0326">Glycosidase</keyword>
<feature type="domain" description="Fibronectin type-III" evidence="5">
    <location>
        <begin position="476"/>
        <end position="567"/>
    </location>
</feature>
<feature type="region of interest" description="Disordered" evidence="3">
    <location>
        <begin position="928"/>
        <end position="952"/>
    </location>
</feature>
<dbReference type="SUPFAM" id="SSF49265">
    <property type="entry name" value="Fibronectin type III"/>
    <property type="match status" value="2"/>
</dbReference>
<keyword evidence="7" id="KW-1185">Reference proteome</keyword>
<feature type="region of interest" description="Disordered" evidence="3">
    <location>
        <begin position="337"/>
        <end position="477"/>
    </location>
</feature>
<evidence type="ECO:0000256" key="2">
    <source>
        <dbReference type="ARBA" id="ARBA00023326"/>
    </source>
</evidence>
<evidence type="ECO:0000259" key="5">
    <source>
        <dbReference type="PROSITE" id="PS50853"/>
    </source>
</evidence>
<dbReference type="EMBL" id="BONP01000009">
    <property type="protein sequence ID" value="GIG40085.1"/>
    <property type="molecule type" value="Genomic_DNA"/>
</dbReference>
<dbReference type="InterPro" id="IPR051425">
    <property type="entry name" value="Formin_Homology"/>
</dbReference>
<dbReference type="Proteomes" id="UP000614741">
    <property type="component" value="Unassembled WGS sequence"/>
</dbReference>
<gene>
    <name evidence="6" type="ORF">Cph01nite_18470</name>
</gene>
<dbReference type="InterPro" id="IPR036116">
    <property type="entry name" value="FN3_sf"/>
</dbReference>
<proteinExistence type="predicted"/>
<protein>
    <recommendedName>
        <fullName evidence="5">Fibronectin type-III domain-containing protein</fullName>
    </recommendedName>
</protein>
<dbReference type="InterPro" id="IPR003961">
    <property type="entry name" value="FN3_dom"/>
</dbReference>
<dbReference type="InterPro" id="IPR013783">
    <property type="entry name" value="Ig-like_fold"/>
</dbReference>
<evidence type="ECO:0000313" key="7">
    <source>
        <dbReference type="Proteomes" id="UP000614741"/>
    </source>
</evidence>